<dbReference type="EMBL" id="FNCI01000003">
    <property type="protein sequence ID" value="SDF93522.1"/>
    <property type="molecule type" value="Genomic_DNA"/>
</dbReference>
<accession>A0A1G7Q4Q1</accession>
<dbReference type="STRING" id="284577.SAMN05216571_10373"/>
<gene>
    <name evidence="3" type="ORF">SAMN05216571_10373</name>
</gene>
<name>A0A1G7Q4Q1_9GAMM</name>
<feature type="signal peptide" evidence="1">
    <location>
        <begin position="1"/>
        <end position="26"/>
    </location>
</feature>
<dbReference type="Proteomes" id="UP000198641">
    <property type="component" value="Unassembled WGS sequence"/>
</dbReference>
<dbReference type="Pfam" id="PF14347">
    <property type="entry name" value="DUF4399"/>
    <property type="match status" value="1"/>
</dbReference>
<keyword evidence="4" id="KW-1185">Reference proteome</keyword>
<evidence type="ECO:0000259" key="2">
    <source>
        <dbReference type="Pfam" id="PF14347"/>
    </source>
</evidence>
<reference evidence="3" key="1">
    <citation type="submission" date="2016-10" db="EMBL/GenBank/DDBJ databases">
        <authorList>
            <person name="de Groot N.N."/>
        </authorList>
    </citation>
    <scope>NUCLEOTIDE SEQUENCE [LARGE SCALE GENOMIC DNA]</scope>
    <source>
        <strain evidence="3">BH539</strain>
    </source>
</reference>
<dbReference type="RefSeq" id="WP_092523735.1">
    <property type="nucleotide sequence ID" value="NZ_FNCI01000003.1"/>
</dbReference>
<evidence type="ECO:0000313" key="4">
    <source>
        <dbReference type="Proteomes" id="UP000198641"/>
    </source>
</evidence>
<proteinExistence type="predicted"/>
<dbReference type="AlphaFoldDB" id="A0A1G7Q4Q1"/>
<dbReference type="InterPro" id="IPR025512">
    <property type="entry name" value="DUF4399"/>
</dbReference>
<feature type="domain" description="DUF4399" evidence="2">
    <location>
        <begin position="47"/>
        <end position="135"/>
    </location>
</feature>
<feature type="chain" id="PRO_5011620604" description="DUF4399 domain-containing protein" evidence="1">
    <location>
        <begin position="27"/>
        <end position="137"/>
    </location>
</feature>
<sequence length="137" mass="14492">MKLLTQSTGRWLTALALIALAMPAMAMEGVGFAAPEDGAEVSNPIEVEMEVMGMQVEPAGTMEEGTGHHHLIIDGGPVAKGEVIPADDSHIHFGGGQTSYELSLPPGEHTLTLQFADGKHQSYGPDWSSTIKIDVVE</sequence>
<evidence type="ECO:0000313" key="3">
    <source>
        <dbReference type="EMBL" id="SDF93522.1"/>
    </source>
</evidence>
<keyword evidence="1" id="KW-0732">Signal</keyword>
<dbReference type="OrthoDB" id="531568at2"/>
<organism evidence="3 4">
    <name type="scientific">Onishia taeanensis</name>
    <dbReference type="NCBI Taxonomy" id="284577"/>
    <lineage>
        <taxon>Bacteria</taxon>
        <taxon>Pseudomonadati</taxon>
        <taxon>Pseudomonadota</taxon>
        <taxon>Gammaproteobacteria</taxon>
        <taxon>Oceanospirillales</taxon>
        <taxon>Halomonadaceae</taxon>
        <taxon>Onishia</taxon>
    </lineage>
</organism>
<evidence type="ECO:0000256" key="1">
    <source>
        <dbReference type="SAM" id="SignalP"/>
    </source>
</evidence>
<protein>
    <recommendedName>
        <fullName evidence="2">DUF4399 domain-containing protein</fullName>
    </recommendedName>
</protein>